<evidence type="ECO:0000256" key="3">
    <source>
        <dbReference type="ARBA" id="ARBA00023002"/>
    </source>
</evidence>
<keyword evidence="2" id="KW-0521">NADP</keyword>
<dbReference type="AlphaFoldDB" id="A0A6N3AAZ0"/>
<dbReference type="InterPro" id="IPR020471">
    <property type="entry name" value="AKR"/>
</dbReference>
<evidence type="ECO:0000256" key="5">
    <source>
        <dbReference type="PIRSR" id="PIRSR000097-2"/>
    </source>
</evidence>
<dbReference type="GO" id="GO:0016616">
    <property type="term" value="F:oxidoreductase activity, acting on the CH-OH group of donors, NAD or NADP as acceptor"/>
    <property type="evidence" value="ECO:0007669"/>
    <property type="project" value="UniProtKB-ARBA"/>
</dbReference>
<accession>A0A6N3AAZ0</accession>
<evidence type="ECO:0000256" key="6">
    <source>
        <dbReference type="PIRSR" id="PIRSR000097-3"/>
    </source>
</evidence>
<dbReference type="PANTHER" id="PTHR43827">
    <property type="entry name" value="2,5-DIKETO-D-GLUCONIC ACID REDUCTASE"/>
    <property type="match status" value="1"/>
</dbReference>
<dbReference type="InterPro" id="IPR023210">
    <property type="entry name" value="NADP_OxRdtase_dom"/>
</dbReference>
<dbReference type="FunFam" id="3.20.20.100:FF:000015">
    <property type="entry name" value="Oxidoreductase, aldo/keto reductase family"/>
    <property type="match status" value="1"/>
</dbReference>
<evidence type="ECO:0000256" key="2">
    <source>
        <dbReference type="ARBA" id="ARBA00022857"/>
    </source>
</evidence>
<dbReference type="PROSITE" id="PS00062">
    <property type="entry name" value="ALDOKETO_REDUCTASE_2"/>
    <property type="match status" value="1"/>
</dbReference>
<protein>
    <submittedName>
        <fullName evidence="8">Glyoxal reductase</fullName>
        <ecNumber evidence="8">1.1.1.-</ecNumber>
    </submittedName>
</protein>
<dbReference type="PROSITE" id="PS00063">
    <property type="entry name" value="ALDOKETO_REDUCTASE_3"/>
    <property type="match status" value="1"/>
</dbReference>
<dbReference type="EC" id="1.1.1.-" evidence="8"/>
<dbReference type="CDD" id="cd19133">
    <property type="entry name" value="AKR_AKR5F1"/>
    <property type="match status" value="1"/>
</dbReference>
<feature type="active site" description="Proton donor" evidence="4">
    <location>
        <position position="48"/>
    </location>
</feature>
<evidence type="ECO:0000256" key="1">
    <source>
        <dbReference type="ARBA" id="ARBA00007905"/>
    </source>
</evidence>
<evidence type="ECO:0000259" key="7">
    <source>
        <dbReference type="Pfam" id="PF00248"/>
    </source>
</evidence>
<dbReference type="PIRSF" id="PIRSF000097">
    <property type="entry name" value="AKR"/>
    <property type="match status" value="1"/>
</dbReference>
<keyword evidence="3 8" id="KW-0560">Oxidoreductase</keyword>
<comment type="similarity">
    <text evidence="1">Belongs to the aldo/keto reductase family.</text>
</comment>
<dbReference type="EMBL" id="CACRTL010000019">
    <property type="protein sequence ID" value="VYT86820.1"/>
    <property type="molecule type" value="Genomic_DNA"/>
</dbReference>
<evidence type="ECO:0000256" key="4">
    <source>
        <dbReference type="PIRSR" id="PIRSR000097-1"/>
    </source>
</evidence>
<feature type="site" description="Lowers pKa of active site Tyr" evidence="6">
    <location>
        <position position="73"/>
    </location>
</feature>
<dbReference type="Pfam" id="PF00248">
    <property type="entry name" value="Aldo_ket_red"/>
    <property type="match status" value="1"/>
</dbReference>
<dbReference type="SUPFAM" id="SSF51430">
    <property type="entry name" value="NAD(P)-linked oxidoreductase"/>
    <property type="match status" value="1"/>
</dbReference>
<dbReference type="PANTHER" id="PTHR43827:SF3">
    <property type="entry name" value="NADP-DEPENDENT OXIDOREDUCTASE DOMAIN-CONTAINING PROTEIN"/>
    <property type="match status" value="1"/>
</dbReference>
<name>A0A6N3AAZ0_9FIRM</name>
<sequence>MEFITLSNGVKMPALGYVTFTMSNEETERCVLEAIKTGYRLIDTAQAYYNEEGVGNAIIKCGVPREELFITTKIWIENAGYEKAKASLHESLKKLQIEYIDLVLIHQAFNDYYGTWKALEEAYKLGKVRAIGVSNFYPDRFMDLATFSEIKPMVNQLETHVFQQHKNDKKFLERYGTKLEAWAPFARGSQGIFENEVLMKIAKQHNKTIGQVALRFLIQNGIIAIPKSAHKNRMEENFNIFDFSLSDEEMKKIEELDLGENVFMNHENAEDIDKFFKMFHVGQK</sequence>
<feature type="binding site" evidence="5">
    <location>
        <position position="106"/>
    </location>
    <ligand>
        <name>substrate</name>
    </ligand>
</feature>
<reference evidence="8" key="1">
    <citation type="submission" date="2019-11" db="EMBL/GenBank/DDBJ databases">
        <authorList>
            <person name="Feng L."/>
        </authorList>
    </citation>
    <scope>NUCLEOTIDE SEQUENCE</scope>
    <source>
        <strain evidence="8">CramosumLFYP8</strain>
    </source>
</reference>
<dbReference type="InterPro" id="IPR018170">
    <property type="entry name" value="Aldo/ket_reductase_CS"/>
</dbReference>
<dbReference type="PROSITE" id="PS00798">
    <property type="entry name" value="ALDOKETO_REDUCTASE_1"/>
    <property type="match status" value="1"/>
</dbReference>
<dbReference type="InterPro" id="IPR036812">
    <property type="entry name" value="NAD(P)_OxRdtase_dom_sf"/>
</dbReference>
<organism evidence="8">
    <name type="scientific">Thomasclavelia ramosa</name>
    <dbReference type="NCBI Taxonomy" id="1547"/>
    <lineage>
        <taxon>Bacteria</taxon>
        <taxon>Bacillati</taxon>
        <taxon>Bacillota</taxon>
        <taxon>Erysipelotrichia</taxon>
        <taxon>Erysipelotrichales</taxon>
        <taxon>Coprobacillaceae</taxon>
        <taxon>Thomasclavelia</taxon>
    </lineage>
</organism>
<feature type="domain" description="NADP-dependent oxidoreductase" evidence="7">
    <location>
        <begin position="21"/>
        <end position="257"/>
    </location>
</feature>
<dbReference type="PRINTS" id="PR00069">
    <property type="entry name" value="ALDKETRDTASE"/>
</dbReference>
<gene>
    <name evidence="8" type="primary">yvgN_5</name>
    <name evidence="8" type="ORF">CRLFYP8_02383</name>
</gene>
<evidence type="ECO:0000313" key="8">
    <source>
        <dbReference type="EMBL" id="VYT86820.1"/>
    </source>
</evidence>
<proteinExistence type="inferred from homology"/>
<dbReference type="Gene3D" id="3.20.20.100">
    <property type="entry name" value="NADP-dependent oxidoreductase domain"/>
    <property type="match status" value="1"/>
</dbReference>
<dbReference type="RefSeq" id="WP_156635425.1">
    <property type="nucleotide sequence ID" value="NZ_CACRTL010000019.1"/>
</dbReference>